<evidence type="ECO:0000256" key="6">
    <source>
        <dbReference type="ARBA" id="ARBA00023136"/>
    </source>
</evidence>
<organism evidence="10 11">
    <name type="scientific">Fomitopsis schrenkii</name>
    <name type="common">Brown rot fungus</name>
    <dbReference type="NCBI Taxonomy" id="2126942"/>
    <lineage>
        <taxon>Eukaryota</taxon>
        <taxon>Fungi</taxon>
        <taxon>Dikarya</taxon>
        <taxon>Basidiomycota</taxon>
        <taxon>Agaricomycotina</taxon>
        <taxon>Agaricomycetes</taxon>
        <taxon>Polyporales</taxon>
        <taxon>Fomitopsis</taxon>
    </lineage>
</organism>
<feature type="transmembrane region" description="Helical" evidence="8">
    <location>
        <begin position="376"/>
        <end position="399"/>
    </location>
</feature>
<keyword evidence="6 8" id="KW-0472">Membrane</keyword>
<name>S8FW00_FOMSC</name>
<feature type="transmembrane region" description="Helical" evidence="8">
    <location>
        <begin position="20"/>
        <end position="39"/>
    </location>
</feature>
<feature type="transmembrane region" description="Helical" evidence="8">
    <location>
        <begin position="54"/>
        <end position="82"/>
    </location>
</feature>
<keyword evidence="2" id="KW-0813">Transport</keyword>
<keyword evidence="5 8" id="KW-1133">Transmembrane helix</keyword>
<accession>S8FW00</accession>
<evidence type="ECO:0000256" key="3">
    <source>
        <dbReference type="ARBA" id="ARBA00022475"/>
    </source>
</evidence>
<evidence type="ECO:0000256" key="4">
    <source>
        <dbReference type="ARBA" id="ARBA00022692"/>
    </source>
</evidence>
<dbReference type="HOGENOM" id="CLU_017834_0_0_1"/>
<dbReference type="Pfam" id="PF03600">
    <property type="entry name" value="CitMHS"/>
    <property type="match status" value="1"/>
</dbReference>
<feature type="transmembrane region" description="Helical" evidence="8">
    <location>
        <begin position="224"/>
        <end position="249"/>
    </location>
</feature>
<dbReference type="AlphaFoldDB" id="S8FW00"/>
<dbReference type="PANTHER" id="PTHR43302">
    <property type="entry name" value="TRANSPORTER ARSB-RELATED"/>
    <property type="match status" value="1"/>
</dbReference>
<evidence type="ECO:0000256" key="5">
    <source>
        <dbReference type="ARBA" id="ARBA00022989"/>
    </source>
</evidence>
<evidence type="ECO:0000256" key="1">
    <source>
        <dbReference type="ARBA" id="ARBA00004651"/>
    </source>
</evidence>
<evidence type="ECO:0000313" key="11">
    <source>
        <dbReference type="Proteomes" id="UP000015241"/>
    </source>
</evidence>
<dbReference type="InParanoid" id="S8FW00"/>
<dbReference type="PANTHER" id="PTHR43302:SF5">
    <property type="entry name" value="TRANSPORTER ARSB-RELATED"/>
    <property type="match status" value="1"/>
</dbReference>
<feature type="transmembrane region" description="Helical" evidence="8">
    <location>
        <begin position="462"/>
        <end position="487"/>
    </location>
</feature>
<reference evidence="10 11" key="1">
    <citation type="journal article" date="2012" name="Science">
        <title>The Paleozoic origin of enzymatic lignin decomposition reconstructed from 31 fungal genomes.</title>
        <authorList>
            <person name="Floudas D."/>
            <person name="Binder M."/>
            <person name="Riley R."/>
            <person name="Barry K."/>
            <person name="Blanchette R.A."/>
            <person name="Henrissat B."/>
            <person name="Martinez A.T."/>
            <person name="Otillar R."/>
            <person name="Spatafora J.W."/>
            <person name="Yadav J.S."/>
            <person name="Aerts A."/>
            <person name="Benoit I."/>
            <person name="Boyd A."/>
            <person name="Carlson A."/>
            <person name="Copeland A."/>
            <person name="Coutinho P.M."/>
            <person name="de Vries R.P."/>
            <person name="Ferreira P."/>
            <person name="Findley K."/>
            <person name="Foster B."/>
            <person name="Gaskell J."/>
            <person name="Glotzer D."/>
            <person name="Gorecki P."/>
            <person name="Heitman J."/>
            <person name="Hesse C."/>
            <person name="Hori C."/>
            <person name="Igarashi K."/>
            <person name="Jurgens J.A."/>
            <person name="Kallen N."/>
            <person name="Kersten P."/>
            <person name="Kohler A."/>
            <person name="Kuees U."/>
            <person name="Kumar T.K.A."/>
            <person name="Kuo A."/>
            <person name="LaButti K."/>
            <person name="Larrondo L.F."/>
            <person name="Lindquist E."/>
            <person name="Ling A."/>
            <person name="Lombard V."/>
            <person name="Lucas S."/>
            <person name="Lundell T."/>
            <person name="Martin R."/>
            <person name="McLaughlin D.J."/>
            <person name="Morgenstern I."/>
            <person name="Morin E."/>
            <person name="Murat C."/>
            <person name="Nagy L.G."/>
            <person name="Nolan M."/>
            <person name="Ohm R.A."/>
            <person name="Patyshakuliyeva A."/>
            <person name="Rokas A."/>
            <person name="Ruiz-Duenas F.J."/>
            <person name="Sabat G."/>
            <person name="Salamov A."/>
            <person name="Samejima M."/>
            <person name="Schmutz J."/>
            <person name="Slot J.C."/>
            <person name="St John F."/>
            <person name="Stenlid J."/>
            <person name="Sun H."/>
            <person name="Sun S."/>
            <person name="Syed K."/>
            <person name="Tsang A."/>
            <person name="Wiebenga A."/>
            <person name="Young D."/>
            <person name="Pisabarro A."/>
            <person name="Eastwood D.C."/>
            <person name="Martin F."/>
            <person name="Cullen D."/>
            <person name="Grigoriev I.V."/>
            <person name="Hibbett D.S."/>
        </authorList>
    </citation>
    <scope>NUCLEOTIDE SEQUENCE</scope>
    <source>
        <strain evidence="11">FP-58527</strain>
    </source>
</reference>
<keyword evidence="4 8" id="KW-0812">Transmembrane</keyword>
<evidence type="ECO:0000256" key="8">
    <source>
        <dbReference type="SAM" id="Phobius"/>
    </source>
</evidence>
<dbReference type="STRING" id="743788.S8FW00"/>
<feature type="domain" description="Citrate transporter-like" evidence="9">
    <location>
        <begin position="27"/>
        <end position="240"/>
    </location>
</feature>
<keyword evidence="3" id="KW-1003">Cell membrane</keyword>
<proteinExistence type="predicted"/>
<dbReference type="OrthoDB" id="442352at2759"/>
<evidence type="ECO:0000313" key="10">
    <source>
        <dbReference type="EMBL" id="EPT02440.1"/>
    </source>
</evidence>
<dbReference type="EMBL" id="KE504135">
    <property type="protein sequence ID" value="EPT02440.1"/>
    <property type="molecule type" value="Genomic_DNA"/>
</dbReference>
<protein>
    <recommendedName>
        <fullName evidence="9">Citrate transporter-like domain-containing protein</fullName>
    </recommendedName>
</protein>
<feature type="transmembrane region" description="Helical" evidence="8">
    <location>
        <begin position="171"/>
        <end position="194"/>
    </location>
</feature>
<gene>
    <name evidence="10" type="ORF">FOMPIDRAFT_1029292</name>
</gene>
<feature type="transmembrane region" description="Helical" evidence="8">
    <location>
        <begin position="94"/>
        <end position="122"/>
    </location>
</feature>
<feature type="transmembrane region" description="Helical" evidence="8">
    <location>
        <begin position="134"/>
        <end position="151"/>
    </location>
</feature>
<keyword evidence="11" id="KW-1185">Reference proteome</keyword>
<feature type="transmembrane region" description="Helical" evidence="8">
    <location>
        <begin position="405"/>
        <end position="427"/>
    </location>
</feature>
<evidence type="ECO:0000256" key="7">
    <source>
        <dbReference type="SAM" id="MobiDB-lite"/>
    </source>
</evidence>
<evidence type="ECO:0000259" key="9">
    <source>
        <dbReference type="Pfam" id="PF03600"/>
    </source>
</evidence>
<feature type="transmembrane region" description="Helical" evidence="8">
    <location>
        <begin position="434"/>
        <end position="450"/>
    </location>
</feature>
<dbReference type="GO" id="GO:0055085">
    <property type="term" value="P:transmembrane transport"/>
    <property type="evidence" value="ECO:0007669"/>
    <property type="project" value="InterPro"/>
</dbReference>
<dbReference type="InterPro" id="IPR004680">
    <property type="entry name" value="Cit_transptr-like_dom"/>
</dbReference>
<sequence>MARRHTHTEQQSRPSPPDILPLISVLVLLATGAIDGAVIRDGIVGANGVQPLDIMALFISLAYLSISLDATGLLRFLAFLVVHKGGHSGRRLFTYLYAFFLVCGVVVGNDPVILSGTAFLAYLTRVSGITNPKAWIFSQFAAANMASVVLVSSNPTNLVLSGAFALKWTSYIAHVVLPFLGAAVTVYPLLLYMFCAPELIPASLDIDFDEVDDVRETLVDRGGAIFGSCLMLVTLGVLVGTSTVGVPVWQVTVPPACIMLARDVWWDWSRHCSMRNERNESSGTAIAGPEAPNCAEGTMAVDDGVVTVGGKNNKANIELQEPRERRPARDNSLNPSLEPAGHTPTSLAEHAHIHLTRLRRTFPTVSAIASRLPVPLLPFAFLTFILVNALSTQGWVALFSGWWGAWVRGTGVLGAVGGMGFLSCIFCNVCGTNIGATILLARLLQLWIAAARPSPREQYGAVYALAVGSNFGAFTLTFSASLAGLLWRRILQQKGIHVRGLEFLSVNLPIVCVAMLVGCVVLVGEVYVVYA</sequence>
<comment type="subcellular location">
    <subcellularLocation>
        <location evidence="1">Cell membrane</location>
        <topology evidence="1">Multi-pass membrane protein</topology>
    </subcellularLocation>
</comment>
<evidence type="ECO:0000256" key="2">
    <source>
        <dbReference type="ARBA" id="ARBA00022448"/>
    </source>
</evidence>
<dbReference type="Proteomes" id="UP000015241">
    <property type="component" value="Unassembled WGS sequence"/>
</dbReference>
<dbReference type="GO" id="GO:0005886">
    <property type="term" value="C:plasma membrane"/>
    <property type="evidence" value="ECO:0007669"/>
    <property type="project" value="UniProtKB-SubCell"/>
</dbReference>
<feature type="compositionally biased region" description="Basic and acidic residues" evidence="7">
    <location>
        <begin position="320"/>
        <end position="329"/>
    </location>
</feature>
<dbReference type="eggNOG" id="ENOG502QVIJ">
    <property type="taxonomic scope" value="Eukaryota"/>
</dbReference>
<feature type="transmembrane region" description="Helical" evidence="8">
    <location>
        <begin position="508"/>
        <end position="530"/>
    </location>
</feature>
<feature type="region of interest" description="Disordered" evidence="7">
    <location>
        <begin position="312"/>
        <end position="344"/>
    </location>
</feature>